<keyword evidence="2" id="KW-1185">Reference proteome</keyword>
<dbReference type="AlphaFoldDB" id="A0AAJ0A703"/>
<accession>A0AAJ0A703</accession>
<dbReference type="Proteomes" id="UP001224890">
    <property type="component" value="Unassembled WGS sequence"/>
</dbReference>
<dbReference type="EMBL" id="JAHMHR010000087">
    <property type="protein sequence ID" value="KAK1657658.1"/>
    <property type="molecule type" value="Genomic_DNA"/>
</dbReference>
<dbReference type="GeneID" id="85460953"/>
<organism evidence="1 2">
    <name type="scientific">Colletotrichum godetiae</name>
    <dbReference type="NCBI Taxonomy" id="1209918"/>
    <lineage>
        <taxon>Eukaryota</taxon>
        <taxon>Fungi</taxon>
        <taxon>Dikarya</taxon>
        <taxon>Ascomycota</taxon>
        <taxon>Pezizomycotina</taxon>
        <taxon>Sordariomycetes</taxon>
        <taxon>Hypocreomycetidae</taxon>
        <taxon>Glomerellales</taxon>
        <taxon>Glomerellaceae</taxon>
        <taxon>Colletotrichum</taxon>
        <taxon>Colletotrichum acutatum species complex</taxon>
    </lineage>
</organism>
<protein>
    <submittedName>
        <fullName evidence="1">Uncharacterized protein</fullName>
    </submittedName>
</protein>
<evidence type="ECO:0000313" key="1">
    <source>
        <dbReference type="EMBL" id="KAK1657658.1"/>
    </source>
</evidence>
<gene>
    <name evidence="1" type="ORF">BDP55DRAFT_684927</name>
</gene>
<evidence type="ECO:0000313" key="2">
    <source>
        <dbReference type="Proteomes" id="UP001224890"/>
    </source>
</evidence>
<sequence>MLLYPSFWSKDGALWSLVCASIFCCCYRRLVALQSLSTNAEKERNGGINPQVNEAVVLRPNMHNHNQGPPRRLRRLRYAIYADRTRNVSSPPYGYGRTMVQVT</sequence>
<dbReference type="RefSeq" id="XP_060422422.1">
    <property type="nucleotide sequence ID" value="XM_060576427.1"/>
</dbReference>
<comment type="caution">
    <text evidence="1">The sequence shown here is derived from an EMBL/GenBank/DDBJ whole genome shotgun (WGS) entry which is preliminary data.</text>
</comment>
<reference evidence="1" key="1">
    <citation type="submission" date="2021-06" db="EMBL/GenBank/DDBJ databases">
        <title>Comparative genomics, transcriptomics and evolutionary studies reveal genomic signatures of adaptation to plant cell wall in hemibiotrophic fungi.</title>
        <authorList>
            <consortium name="DOE Joint Genome Institute"/>
            <person name="Baroncelli R."/>
            <person name="Diaz J.F."/>
            <person name="Benocci T."/>
            <person name="Peng M."/>
            <person name="Battaglia E."/>
            <person name="Haridas S."/>
            <person name="Andreopoulos W."/>
            <person name="Labutti K."/>
            <person name="Pangilinan J."/>
            <person name="Floch G.L."/>
            <person name="Makela M.R."/>
            <person name="Henrissat B."/>
            <person name="Grigoriev I.V."/>
            <person name="Crouch J.A."/>
            <person name="De Vries R.P."/>
            <person name="Sukno S.A."/>
            <person name="Thon M.R."/>
        </authorList>
    </citation>
    <scope>NUCLEOTIDE SEQUENCE</scope>
    <source>
        <strain evidence="1">CBS 193.32</strain>
    </source>
</reference>
<proteinExistence type="predicted"/>
<name>A0AAJ0A703_9PEZI</name>